<dbReference type="Proteomes" id="UP001272242">
    <property type="component" value="Unassembled WGS sequence"/>
</dbReference>
<evidence type="ECO:0000256" key="3">
    <source>
        <dbReference type="SAM" id="Phobius"/>
    </source>
</evidence>
<proteinExistence type="inferred from homology"/>
<evidence type="ECO:0000256" key="2">
    <source>
        <dbReference type="ARBA" id="ARBA00022729"/>
    </source>
</evidence>
<dbReference type="Pfam" id="PF12974">
    <property type="entry name" value="Phosphonate-bd"/>
    <property type="match status" value="1"/>
</dbReference>
<dbReference type="RefSeq" id="WP_320685782.1">
    <property type="nucleotide sequence ID" value="NZ_JAXBLV010000066.1"/>
</dbReference>
<keyword evidence="3" id="KW-0472">Membrane</keyword>
<accession>A0ABU5EVC6</accession>
<sequence>MSEPAAQPSVPGPTARKVNTWAYTLVFCALAVAAAGGYYFYEKSRNPLPPPVDEIKSLKDYVARLATTQKLADGYADADGDLVADRPADASKLVKVGDELVFSVVGTDDEKKLDEAEKGWASFTAALAKATGKKVKYARDLTSPEDQMAGIREGRLHITAFNTGAVPSAVNTAGFVPLFVPANDNGDYGYTVEVLVRADSDVTEPAQLKGRSVGFVALSSNSGAKAPMVEFKERFGLLPVRDYTFAITGSHDRSIRELAAGKHDAVCVASDLMNDVLARPANQGGVSKSAVRSVYSSKPFPQLCFGVPHNLPADLQKPIEQTFEAFKFAGTSVEGISVGRGRTKFIRVSYKTAWAPVREVDQKLTHLFDEK</sequence>
<keyword evidence="3" id="KW-1133">Transmembrane helix</keyword>
<dbReference type="PANTHER" id="PTHR35841:SF1">
    <property type="entry name" value="PHOSPHONATES-BINDING PERIPLASMIC PROTEIN"/>
    <property type="match status" value="1"/>
</dbReference>
<dbReference type="EMBL" id="JAXBLV010000066">
    <property type="protein sequence ID" value="MDY3558923.1"/>
    <property type="molecule type" value="Genomic_DNA"/>
</dbReference>
<dbReference type="Gene3D" id="3.40.190.10">
    <property type="entry name" value="Periplasmic binding protein-like II"/>
    <property type="match status" value="2"/>
</dbReference>
<dbReference type="SUPFAM" id="SSF53850">
    <property type="entry name" value="Periplasmic binding protein-like II"/>
    <property type="match status" value="1"/>
</dbReference>
<evidence type="ECO:0000313" key="5">
    <source>
        <dbReference type="Proteomes" id="UP001272242"/>
    </source>
</evidence>
<protein>
    <submittedName>
        <fullName evidence="4">Phosphate/phosphite/phosphonate ABC transporter substrate-binding protein</fullName>
    </submittedName>
</protein>
<keyword evidence="5" id="KW-1185">Reference proteome</keyword>
<dbReference type="InterPro" id="IPR005770">
    <property type="entry name" value="PhnD"/>
</dbReference>
<keyword evidence="2" id="KW-0732">Signal</keyword>
<keyword evidence="3" id="KW-0812">Transmembrane</keyword>
<dbReference type="PANTHER" id="PTHR35841">
    <property type="entry name" value="PHOSPHONATES-BINDING PERIPLASMIC PROTEIN"/>
    <property type="match status" value="1"/>
</dbReference>
<organism evidence="4 5">
    <name type="scientific">Gemmata algarum</name>
    <dbReference type="NCBI Taxonomy" id="2975278"/>
    <lineage>
        <taxon>Bacteria</taxon>
        <taxon>Pseudomonadati</taxon>
        <taxon>Planctomycetota</taxon>
        <taxon>Planctomycetia</taxon>
        <taxon>Gemmatales</taxon>
        <taxon>Gemmataceae</taxon>
        <taxon>Gemmata</taxon>
    </lineage>
</organism>
<evidence type="ECO:0000313" key="4">
    <source>
        <dbReference type="EMBL" id="MDY3558923.1"/>
    </source>
</evidence>
<name>A0ABU5EVC6_9BACT</name>
<gene>
    <name evidence="4" type="primary">phnD</name>
    <name evidence="4" type="ORF">R5W23_006099</name>
</gene>
<feature type="transmembrane region" description="Helical" evidence="3">
    <location>
        <begin position="20"/>
        <end position="41"/>
    </location>
</feature>
<dbReference type="NCBIfam" id="TIGR01098">
    <property type="entry name" value="3A0109s03R"/>
    <property type="match status" value="1"/>
</dbReference>
<evidence type="ECO:0000256" key="1">
    <source>
        <dbReference type="ARBA" id="ARBA00007162"/>
    </source>
</evidence>
<reference evidence="5" key="1">
    <citation type="journal article" date="2023" name="Mar. Drugs">
        <title>Gemmata algarum, a Novel Planctomycete Isolated from an Algal Mat, Displays Antimicrobial Activity.</title>
        <authorList>
            <person name="Kumar G."/>
            <person name="Kallscheuer N."/>
            <person name="Kashif M."/>
            <person name="Ahamad S."/>
            <person name="Jagadeeshwari U."/>
            <person name="Pannikurungottu S."/>
            <person name="Haufschild T."/>
            <person name="Kabuu M."/>
            <person name="Sasikala C."/>
            <person name="Jogler C."/>
            <person name="Ramana C."/>
        </authorList>
    </citation>
    <scope>NUCLEOTIDE SEQUENCE [LARGE SCALE GENOMIC DNA]</scope>
    <source>
        <strain evidence="5">JC673</strain>
    </source>
</reference>
<comment type="caution">
    <text evidence="4">The sequence shown here is derived from an EMBL/GenBank/DDBJ whole genome shotgun (WGS) entry which is preliminary data.</text>
</comment>
<comment type="similarity">
    <text evidence="1">Belongs to the phosphate/phosphite/phosphonate binding protein family.</text>
</comment>